<name>A0AAV4RP74_CAEEX</name>
<dbReference type="SUPFAM" id="SSF49265">
    <property type="entry name" value="Fibronectin type III"/>
    <property type="match status" value="1"/>
</dbReference>
<evidence type="ECO:0000313" key="2">
    <source>
        <dbReference type="Proteomes" id="UP001054945"/>
    </source>
</evidence>
<dbReference type="Gene3D" id="2.60.40.10">
    <property type="entry name" value="Immunoglobulins"/>
    <property type="match status" value="1"/>
</dbReference>
<keyword evidence="1" id="KW-0675">Receptor</keyword>
<dbReference type="InterPro" id="IPR003961">
    <property type="entry name" value="FN3_dom"/>
</dbReference>
<dbReference type="AlphaFoldDB" id="A0AAV4RP74"/>
<dbReference type="EMBL" id="BPLR01008214">
    <property type="protein sequence ID" value="GIY22904.1"/>
    <property type="molecule type" value="Genomic_DNA"/>
</dbReference>
<organism evidence="1 2">
    <name type="scientific">Caerostris extrusa</name>
    <name type="common">Bark spider</name>
    <name type="synonym">Caerostris bankana</name>
    <dbReference type="NCBI Taxonomy" id="172846"/>
    <lineage>
        <taxon>Eukaryota</taxon>
        <taxon>Metazoa</taxon>
        <taxon>Ecdysozoa</taxon>
        <taxon>Arthropoda</taxon>
        <taxon>Chelicerata</taxon>
        <taxon>Arachnida</taxon>
        <taxon>Araneae</taxon>
        <taxon>Araneomorphae</taxon>
        <taxon>Entelegynae</taxon>
        <taxon>Araneoidea</taxon>
        <taxon>Araneidae</taxon>
        <taxon>Caerostris</taxon>
    </lineage>
</organism>
<dbReference type="InterPro" id="IPR013783">
    <property type="entry name" value="Ig-like_fold"/>
</dbReference>
<protein>
    <submittedName>
        <fullName evidence="1">Cytokine receptor</fullName>
    </submittedName>
</protein>
<evidence type="ECO:0000313" key="1">
    <source>
        <dbReference type="EMBL" id="GIY22904.1"/>
    </source>
</evidence>
<reference evidence="1 2" key="1">
    <citation type="submission" date="2021-06" db="EMBL/GenBank/DDBJ databases">
        <title>Caerostris extrusa draft genome.</title>
        <authorList>
            <person name="Kono N."/>
            <person name="Arakawa K."/>
        </authorList>
    </citation>
    <scope>NUCLEOTIDE SEQUENCE [LARGE SCALE GENOMIC DNA]</scope>
</reference>
<comment type="caution">
    <text evidence="1">The sequence shown here is derived from an EMBL/GenBank/DDBJ whole genome shotgun (WGS) entry which is preliminary data.</text>
</comment>
<dbReference type="InterPro" id="IPR036116">
    <property type="entry name" value="FN3_sf"/>
</dbReference>
<sequence>MYNVCTLFKICPKPNNNTFASGERIQEPPYQTLNKNLTFRIQGNNSLGFIENEFKFDHFAIVIPNSPENLSAEIGTQSFYTSLAPTYNESILERPFLFYQLCWKNLDSLISKSKIVIDVGVEKFYFTFNNLLPHFKYNVSVRCRTNHSSEDDM</sequence>
<dbReference type="Proteomes" id="UP001054945">
    <property type="component" value="Unassembled WGS sequence"/>
</dbReference>
<proteinExistence type="predicted"/>
<gene>
    <name evidence="1" type="primary">dome_1</name>
    <name evidence="1" type="ORF">CEXT_312501</name>
</gene>
<accession>A0AAV4RP74</accession>
<keyword evidence="2" id="KW-1185">Reference proteome</keyword>
<dbReference type="CDD" id="cd00063">
    <property type="entry name" value="FN3"/>
    <property type="match status" value="1"/>
</dbReference>